<feature type="transmembrane region" description="Helical" evidence="2">
    <location>
        <begin position="382"/>
        <end position="403"/>
    </location>
</feature>
<feature type="region of interest" description="Disordered" evidence="1">
    <location>
        <begin position="420"/>
        <end position="444"/>
    </location>
</feature>
<proteinExistence type="predicted"/>
<feature type="transmembrane region" description="Helical" evidence="2">
    <location>
        <begin position="106"/>
        <end position="124"/>
    </location>
</feature>
<evidence type="ECO:0000313" key="5">
    <source>
        <dbReference type="Proteomes" id="UP000664164"/>
    </source>
</evidence>
<dbReference type="Pfam" id="PF01757">
    <property type="entry name" value="Acyl_transf_3"/>
    <property type="match status" value="1"/>
</dbReference>
<feature type="domain" description="Acyltransferase 3" evidence="3">
    <location>
        <begin position="28"/>
        <end position="400"/>
    </location>
</feature>
<feature type="transmembrane region" description="Helical" evidence="2">
    <location>
        <begin position="284"/>
        <end position="303"/>
    </location>
</feature>
<evidence type="ECO:0000256" key="2">
    <source>
        <dbReference type="SAM" id="Phobius"/>
    </source>
</evidence>
<keyword evidence="4" id="KW-0808">Transferase</keyword>
<dbReference type="AlphaFoldDB" id="A0A939HD83"/>
<evidence type="ECO:0000259" key="3">
    <source>
        <dbReference type="Pfam" id="PF01757"/>
    </source>
</evidence>
<dbReference type="InterPro" id="IPR050879">
    <property type="entry name" value="Acyltransferase_3"/>
</dbReference>
<accession>A0A939HD83</accession>
<dbReference type="GO" id="GO:0016020">
    <property type="term" value="C:membrane"/>
    <property type="evidence" value="ECO:0007669"/>
    <property type="project" value="TreeGrafter"/>
</dbReference>
<dbReference type="PANTHER" id="PTHR23028:SF53">
    <property type="entry name" value="ACYL_TRANSF_3 DOMAIN-CONTAINING PROTEIN"/>
    <property type="match status" value="1"/>
</dbReference>
<feature type="transmembrane region" description="Helical" evidence="2">
    <location>
        <begin position="253"/>
        <end position="272"/>
    </location>
</feature>
<keyword evidence="2" id="KW-0812">Transmembrane</keyword>
<name>A0A939HD83_9MICC</name>
<comment type="caution">
    <text evidence="4">The sequence shown here is derived from an EMBL/GenBank/DDBJ whole genome shotgun (WGS) entry which is preliminary data.</text>
</comment>
<keyword evidence="5" id="KW-1185">Reference proteome</keyword>
<sequence>MSRQLARSQGPNAATAKTAGAASGRLPGLEGTRGLLALMVVLVHTAALLTPGVTEATKVGYLGNLIVFFHVLSAFFIYMPFLSALVDGKKFPSVSVYAVNRGLRVFPAYIVAFAVANFIFRSVYVTNAYETSAPRTDQGSGMITDPITILLHLTLLQNYLPSGLQTGINPSWTLTMEIAFYLVLPLLSLGCFALRKRTTWSPWLIALLPAAIFLVVGVACRIIAGLSLAWLPGLSPLQAEWGANWHAVFARSLFLWSDNFAFGLAAAVLYVAFKRGLVQRLPALRLLLAAALVLGLIASAATLLLQPRYLPTVLSAASAVAVLLLVLPNRGGNAPFAALALDIKPLKYLGDISLSIYLWHYPVLLLVTRWGTVGGDTLAGAAWNYGLVTVITVALAALSYHLVEMPAMKLRPRLIKKPAASAEASTPVETPVAEQPVAEPAESR</sequence>
<dbReference type="EMBL" id="JAFNLL010000012">
    <property type="protein sequence ID" value="MBO1267711.1"/>
    <property type="molecule type" value="Genomic_DNA"/>
</dbReference>
<dbReference type="Proteomes" id="UP000664164">
    <property type="component" value="Unassembled WGS sequence"/>
</dbReference>
<organism evidence="4 5">
    <name type="scientific">Arthrobacter cavernae</name>
    <dbReference type="NCBI Taxonomy" id="2817681"/>
    <lineage>
        <taxon>Bacteria</taxon>
        <taxon>Bacillati</taxon>
        <taxon>Actinomycetota</taxon>
        <taxon>Actinomycetes</taxon>
        <taxon>Micrococcales</taxon>
        <taxon>Micrococcaceae</taxon>
        <taxon>Arthrobacter</taxon>
    </lineage>
</organism>
<dbReference type="PANTHER" id="PTHR23028">
    <property type="entry name" value="ACETYLTRANSFERASE"/>
    <property type="match status" value="1"/>
</dbReference>
<feature type="transmembrane region" description="Helical" evidence="2">
    <location>
        <begin position="309"/>
        <end position="327"/>
    </location>
</feature>
<keyword evidence="2" id="KW-1133">Transmembrane helix</keyword>
<dbReference type="InterPro" id="IPR002656">
    <property type="entry name" value="Acyl_transf_3_dom"/>
</dbReference>
<dbReference type="GO" id="GO:0016747">
    <property type="term" value="F:acyltransferase activity, transferring groups other than amino-acyl groups"/>
    <property type="evidence" value="ECO:0007669"/>
    <property type="project" value="InterPro"/>
</dbReference>
<gene>
    <name evidence="4" type="ORF">J1902_06900</name>
</gene>
<feature type="transmembrane region" description="Helical" evidence="2">
    <location>
        <begin position="178"/>
        <end position="194"/>
    </location>
</feature>
<feature type="transmembrane region" description="Helical" evidence="2">
    <location>
        <begin position="35"/>
        <end position="53"/>
    </location>
</feature>
<keyword evidence="4" id="KW-0012">Acyltransferase</keyword>
<evidence type="ECO:0000256" key="1">
    <source>
        <dbReference type="SAM" id="MobiDB-lite"/>
    </source>
</evidence>
<dbReference type="GO" id="GO:0000271">
    <property type="term" value="P:polysaccharide biosynthetic process"/>
    <property type="evidence" value="ECO:0007669"/>
    <property type="project" value="TreeGrafter"/>
</dbReference>
<protein>
    <submittedName>
        <fullName evidence="4">Acyltransferase</fullName>
    </submittedName>
</protein>
<feature type="transmembrane region" description="Helical" evidence="2">
    <location>
        <begin position="65"/>
        <end position="86"/>
    </location>
</feature>
<feature type="transmembrane region" description="Helical" evidence="2">
    <location>
        <begin position="348"/>
        <end position="370"/>
    </location>
</feature>
<dbReference type="RefSeq" id="WP_207615509.1">
    <property type="nucleotide sequence ID" value="NZ_JAFNLL010000012.1"/>
</dbReference>
<evidence type="ECO:0000313" key="4">
    <source>
        <dbReference type="EMBL" id="MBO1267711.1"/>
    </source>
</evidence>
<feature type="transmembrane region" description="Helical" evidence="2">
    <location>
        <begin position="206"/>
        <end position="233"/>
    </location>
</feature>
<reference evidence="4" key="1">
    <citation type="submission" date="2021-03" db="EMBL/GenBank/DDBJ databases">
        <title>A new species, PO-11, isolated from a karst cave deposit.</title>
        <authorList>
            <person name="Zhaoxiaoyong W."/>
        </authorList>
    </citation>
    <scope>NUCLEOTIDE SEQUENCE</scope>
    <source>
        <strain evidence="4">PO-11</strain>
    </source>
</reference>
<keyword evidence="2" id="KW-0472">Membrane</keyword>